<accession>A0ABW5UH44</accession>
<evidence type="ECO:0000256" key="1">
    <source>
        <dbReference type="SAM" id="MobiDB-lite"/>
    </source>
</evidence>
<organism evidence="2 3">
    <name type="scientific">Comamonas terrae</name>
    <dbReference type="NCBI Taxonomy" id="673548"/>
    <lineage>
        <taxon>Bacteria</taxon>
        <taxon>Pseudomonadati</taxon>
        <taxon>Pseudomonadota</taxon>
        <taxon>Betaproteobacteria</taxon>
        <taxon>Burkholderiales</taxon>
        <taxon>Comamonadaceae</taxon>
        <taxon>Comamonas</taxon>
    </lineage>
</organism>
<evidence type="ECO:0000313" key="2">
    <source>
        <dbReference type="EMBL" id="MFD2752924.1"/>
    </source>
</evidence>
<feature type="region of interest" description="Disordered" evidence="1">
    <location>
        <begin position="32"/>
        <end position="73"/>
    </location>
</feature>
<proteinExistence type="predicted"/>
<keyword evidence="3" id="KW-1185">Reference proteome</keyword>
<feature type="compositionally biased region" description="Low complexity" evidence="1">
    <location>
        <begin position="234"/>
        <end position="243"/>
    </location>
</feature>
<dbReference type="RefSeq" id="WP_066472751.1">
    <property type="nucleotide sequence ID" value="NZ_BCNT01000003.1"/>
</dbReference>
<comment type="caution">
    <text evidence="2">The sequence shown here is derived from an EMBL/GenBank/DDBJ whole genome shotgun (WGS) entry which is preliminary data.</text>
</comment>
<feature type="region of interest" description="Disordered" evidence="1">
    <location>
        <begin position="213"/>
        <end position="251"/>
    </location>
</feature>
<sequence length="797" mass="88892">MKILLILIAIAVLALCALGWLLSHMQDVRNARAQPDGQEPSDKVPGKPGAAPRPAAREPAAEQAQPAPAESRDVHFRMQGERGMGGPVYGDVMCADGVYLPMVWESDMHTSFDGRWLRTGFYESDTAHLVDRKSRRSWLLSRAQVQALEGIHWRLPRWSGETINESGLADDEHVVMSDASFEAWLGEHVASPAQPLVAVRDLWMPLETVPPQVAASPPALTPPPAARAEGGGKPAAPASAASPPAAPAPAAPKLTLERHWPATLRHLRYPLEPLERPNWQLMIDGKAQPWLVDEKAHLAWREDGQAFALYACPAGDEQERPLLRLAVWSVERGWQQWPETLPADRKSWSVGLYLPEQGQEEEKEVAKPLSVLRWEGSVVAQRVELDTPETERLHDGVSLSCVASDTEGCAGHARDGQIRLAAIPRTTFTWLRDPRQPEQWRACSEPVAGQRLIWTLRKNALDEQGETAAYSLQWGERHLAGNWALEHVVVQGRRAVLMPHGKAPERGGSGAVQIWDGQRLQNVDLPWPVVRLIPVPGRNGGAAVRVGLVALTGCLADKDRDANTASWRWPVHSVSTSHLARPDWSPLYAIRHIAPDAQGRWRLLPRWREVRQIQHPCADGDYVWRDPARGDALWWWGGVHARVNNYWEPETPRFDGVCVTRSGTVLCGTGPSACPHPAGEGWVTLEWLSSSYSGPGEWKLHWINPVEKEVRSLGLQAWMPLLLGWDAQGLHWREAERPAQEGEAPQAPERQLIVAQMWNRAGVEKLRQGPQGLWLRKQDLSYAEALLVQDDWPWERI</sequence>
<gene>
    <name evidence="2" type="ORF">ACFSW6_02415</name>
</gene>
<name>A0ABW5UH44_9BURK</name>
<reference evidence="3" key="1">
    <citation type="journal article" date="2019" name="Int. J. Syst. Evol. Microbiol.">
        <title>The Global Catalogue of Microorganisms (GCM) 10K type strain sequencing project: providing services to taxonomists for standard genome sequencing and annotation.</title>
        <authorList>
            <consortium name="The Broad Institute Genomics Platform"/>
            <consortium name="The Broad Institute Genome Sequencing Center for Infectious Disease"/>
            <person name="Wu L."/>
            <person name="Ma J."/>
        </authorList>
    </citation>
    <scope>NUCLEOTIDE SEQUENCE [LARGE SCALE GENOMIC DNA]</scope>
    <source>
        <strain evidence="3">TISTR 1906</strain>
    </source>
</reference>
<protein>
    <submittedName>
        <fullName evidence="2">Uncharacterized protein</fullName>
    </submittedName>
</protein>
<dbReference type="EMBL" id="JBHUMV010000001">
    <property type="protein sequence ID" value="MFD2752924.1"/>
    <property type="molecule type" value="Genomic_DNA"/>
</dbReference>
<dbReference type="Proteomes" id="UP001597463">
    <property type="component" value="Unassembled WGS sequence"/>
</dbReference>
<evidence type="ECO:0000313" key="3">
    <source>
        <dbReference type="Proteomes" id="UP001597463"/>
    </source>
</evidence>